<dbReference type="InterPro" id="IPR036038">
    <property type="entry name" value="Aminotransferase-like"/>
</dbReference>
<dbReference type="SUPFAM" id="SSF56752">
    <property type="entry name" value="D-aminoacid aminotransferase-like PLP-dependent enzymes"/>
    <property type="match status" value="1"/>
</dbReference>
<dbReference type="GO" id="GO:0003824">
    <property type="term" value="F:catalytic activity"/>
    <property type="evidence" value="ECO:0007669"/>
    <property type="project" value="InterPro"/>
</dbReference>
<dbReference type="PANTHER" id="PTHR42743">
    <property type="entry name" value="AMINO-ACID AMINOTRANSFERASE"/>
    <property type="match status" value="1"/>
</dbReference>
<dbReference type="Pfam" id="PF01063">
    <property type="entry name" value="Aminotran_4"/>
    <property type="match status" value="1"/>
</dbReference>
<dbReference type="InterPro" id="IPR001544">
    <property type="entry name" value="Aminotrans_IV"/>
</dbReference>
<comment type="caution">
    <text evidence="2">The sequence shown here is derived from an EMBL/GenBank/DDBJ whole genome shotgun (WGS) entry which is preliminary data.</text>
</comment>
<name>X0TQE5_9ZZZZ</name>
<feature type="non-terminal residue" evidence="2">
    <location>
        <position position="157"/>
    </location>
</feature>
<dbReference type="AlphaFoldDB" id="X0TQE5"/>
<proteinExistence type="inferred from homology"/>
<comment type="similarity">
    <text evidence="1">Belongs to the class-IV pyridoxal-phosphate-dependent aminotransferase family.</text>
</comment>
<reference evidence="2" key="1">
    <citation type="journal article" date="2014" name="Front. Microbiol.">
        <title>High frequency of phylogenetically diverse reductive dehalogenase-homologous genes in deep subseafloor sedimentary metagenomes.</title>
        <authorList>
            <person name="Kawai M."/>
            <person name="Futagami T."/>
            <person name="Toyoda A."/>
            <person name="Takaki Y."/>
            <person name="Nishi S."/>
            <person name="Hori S."/>
            <person name="Arai W."/>
            <person name="Tsubouchi T."/>
            <person name="Morono Y."/>
            <person name="Uchiyama I."/>
            <person name="Ito T."/>
            <person name="Fujiyama A."/>
            <person name="Inagaki F."/>
            <person name="Takami H."/>
        </authorList>
    </citation>
    <scope>NUCLEOTIDE SEQUENCE</scope>
    <source>
        <strain evidence="2">Expedition CK06-06</strain>
    </source>
</reference>
<organism evidence="2">
    <name type="scientific">marine sediment metagenome</name>
    <dbReference type="NCBI Taxonomy" id="412755"/>
    <lineage>
        <taxon>unclassified sequences</taxon>
        <taxon>metagenomes</taxon>
        <taxon>ecological metagenomes</taxon>
    </lineage>
</organism>
<feature type="non-terminal residue" evidence="2">
    <location>
        <position position="1"/>
    </location>
</feature>
<protein>
    <submittedName>
        <fullName evidence="2">Uncharacterized protein</fullName>
    </submittedName>
</protein>
<dbReference type="InterPro" id="IPR043132">
    <property type="entry name" value="BCAT-like_C"/>
</dbReference>
<dbReference type="Gene3D" id="3.20.10.10">
    <property type="entry name" value="D-amino Acid Aminotransferase, subunit A, domain 2"/>
    <property type="match status" value="1"/>
</dbReference>
<accession>X0TQE5</accession>
<evidence type="ECO:0000313" key="2">
    <source>
        <dbReference type="EMBL" id="GAF95773.1"/>
    </source>
</evidence>
<dbReference type="GO" id="GO:0046394">
    <property type="term" value="P:carboxylic acid biosynthetic process"/>
    <property type="evidence" value="ECO:0007669"/>
    <property type="project" value="UniProtKB-ARBA"/>
</dbReference>
<dbReference type="InterPro" id="IPR050571">
    <property type="entry name" value="Class-IV_PLP-Dep_Aminotrnsfr"/>
</dbReference>
<dbReference type="PANTHER" id="PTHR42743:SF11">
    <property type="entry name" value="AMINODEOXYCHORISMATE LYASE"/>
    <property type="match status" value="1"/>
</dbReference>
<gene>
    <name evidence="2" type="ORF">S01H1_23222</name>
</gene>
<sequence length="157" mass="17903">SVINVLQKVSISFDPSKKYRVRLLLKKSGQVTVASNTIDPPRKDPVKVAISDKRTNRNNTFFYHKTTNRDIYDSEFARYSEKGFFDVIFLNREGEVTEGAIANVIVKKDENYWTPPVSSGLLGGVYREHLLKSQTLPVKEKALYLEDLESADKVFLT</sequence>
<dbReference type="EMBL" id="BARS01013332">
    <property type="protein sequence ID" value="GAF95773.1"/>
    <property type="molecule type" value="Genomic_DNA"/>
</dbReference>
<evidence type="ECO:0000256" key="1">
    <source>
        <dbReference type="ARBA" id="ARBA00009320"/>
    </source>
</evidence>